<dbReference type="InterPro" id="IPR013783">
    <property type="entry name" value="Ig-like_fold"/>
</dbReference>
<dbReference type="InterPro" id="IPR014756">
    <property type="entry name" value="Ig_E-set"/>
</dbReference>
<dbReference type="InterPro" id="IPR012429">
    <property type="entry name" value="HGSNAT_cat"/>
</dbReference>
<reference evidence="9" key="1">
    <citation type="submission" date="2021-02" db="EMBL/GenBank/DDBJ databases">
        <authorList>
            <person name="Nowell W R."/>
        </authorList>
    </citation>
    <scope>NUCLEOTIDE SEQUENCE</scope>
</reference>
<dbReference type="SUPFAM" id="SSF51445">
    <property type="entry name" value="(Trans)glycosidases"/>
    <property type="match status" value="1"/>
</dbReference>
<accession>A0A816C450</accession>
<protein>
    <recommendedName>
        <fullName evidence="3">1,4-alpha-glucan branching enzyme</fullName>
        <ecNumber evidence="3">2.4.1.18</ecNumber>
    </recommendedName>
</protein>
<feature type="chain" id="PRO_5032815961" description="1,4-alpha-glucan branching enzyme" evidence="7">
    <location>
        <begin position="22"/>
        <end position="1432"/>
    </location>
</feature>
<dbReference type="CDD" id="cd11321">
    <property type="entry name" value="AmyAc_bac_euk_BE"/>
    <property type="match status" value="1"/>
</dbReference>
<evidence type="ECO:0000259" key="8">
    <source>
        <dbReference type="SMART" id="SM00642"/>
    </source>
</evidence>
<name>A0A816C450_ADIRI</name>
<keyword evidence="6" id="KW-1133">Transmembrane helix</keyword>
<keyword evidence="7" id="KW-0732">Signal</keyword>
<feature type="transmembrane region" description="Helical" evidence="6">
    <location>
        <begin position="679"/>
        <end position="700"/>
    </location>
</feature>
<feature type="transmembrane region" description="Helical" evidence="6">
    <location>
        <begin position="499"/>
        <end position="518"/>
    </location>
</feature>
<dbReference type="EC" id="2.4.1.18" evidence="3"/>
<evidence type="ECO:0000256" key="4">
    <source>
        <dbReference type="ARBA" id="ARBA00022679"/>
    </source>
</evidence>
<dbReference type="Pfam" id="PF02806">
    <property type="entry name" value="Alpha-amylase_C"/>
    <property type="match status" value="1"/>
</dbReference>
<dbReference type="GO" id="GO:0003844">
    <property type="term" value="F:1,4-alpha-glucan branching enzyme activity"/>
    <property type="evidence" value="ECO:0007669"/>
    <property type="project" value="UniProtKB-EC"/>
</dbReference>
<feature type="signal peptide" evidence="7">
    <location>
        <begin position="1"/>
        <end position="21"/>
    </location>
</feature>
<comment type="pathway">
    <text evidence="5">Glycan biosynthesis.</text>
</comment>
<dbReference type="InterPro" id="IPR013780">
    <property type="entry name" value="Glyco_hydro_b"/>
</dbReference>
<dbReference type="Gene3D" id="2.60.40.1180">
    <property type="entry name" value="Golgi alpha-mannosidase II"/>
    <property type="match status" value="1"/>
</dbReference>
<dbReference type="Gene3D" id="2.60.40.10">
    <property type="entry name" value="Immunoglobulins"/>
    <property type="match status" value="1"/>
</dbReference>
<dbReference type="CDD" id="cd02854">
    <property type="entry name" value="E_set_GBE_euk_N"/>
    <property type="match status" value="1"/>
</dbReference>
<evidence type="ECO:0000313" key="9">
    <source>
        <dbReference type="EMBL" id="CAF1618066.1"/>
    </source>
</evidence>
<dbReference type="InterPro" id="IPR006048">
    <property type="entry name" value="A-amylase/branching_C"/>
</dbReference>
<dbReference type="GO" id="GO:0004553">
    <property type="term" value="F:hydrolase activity, hydrolyzing O-glycosyl compounds"/>
    <property type="evidence" value="ECO:0007669"/>
    <property type="project" value="InterPro"/>
</dbReference>
<feature type="transmembrane region" description="Helical" evidence="6">
    <location>
        <begin position="229"/>
        <end position="250"/>
    </location>
</feature>
<evidence type="ECO:0000256" key="5">
    <source>
        <dbReference type="ARBA" id="ARBA00060592"/>
    </source>
</evidence>
<feature type="transmembrane region" description="Helical" evidence="6">
    <location>
        <begin position="645"/>
        <end position="667"/>
    </location>
</feature>
<keyword evidence="6" id="KW-0472">Membrane</keyword>
<comment type="catalytic activity">
    <reaction evidence="1">
        <text>Transfers a segment of a (1-&gt;4)-alpha-D-glucan chain to a primary hydroxy group in a similar glucan chain.</text>
        <dbReference type="EC" id="2.4.1.18"/>
    </reaction>
</comment>
<evidence type="ECO:0000256" key="3">
    <source>
        <dbReference type="ARBA" id="ARBA00012541"/>
    </source>
</evidence>
<evidence type="ECO:0000313" key="10">
    <source>
        <dbReference type="Proteomes" id="UP000663828"/>
    </source>
</evidence>
<feature type="transmembrane region" description="Helical" evidence="6">
    <location>
        <begin position="614"/>
        <end position="633"/>
    </location>
</feature>
<keyword evidence="4" id="KW-0808">Transferase</keyword>
<feature type="transmembrane region" description="Helical" evidence="6">
    <location>
        <begin position="397"/>
        <end position="416"/>
    </location>
</feature>
<dbReference type="Proteomes" id="UP000663828">
    <property type="component" value="Unassembled WGS sequence"/>
</dbReference>
<dbReference type="PANTHER" id="PTHR43651:SF3">
    <property type="entry name" value="1,4-ALPHA-GLUCAN-BRANCHING ENZYME"/>
    <property type="match status" value="1"/>
</dbReference>
<dbReference type="GO" id="GO:0043169">
    <property type="term" value="F:cation binding"/>
    <property type="evidence" value="ECO:0007669"/>
    <property type="project" value="InterPro"/>
</dbReference>
<feature type="domain" description="Glycosyl hydrolase family 13 catalytic" evidence="8">
    <location>
        <begin position="954"/>
        <end position="1300"/>
    </location>
</feature>
<dbReference type="GO" id="GO:0005737">
    <property type="term" value="C:cytoplasm"/>
    <property type="evidence" value="ECO:0007669"/>
    <property type="project" value="TreeGrafter"/>
</dbReference>
<dbReference type="SUPFAM" id="SSF81296">
    <property type="entry name" value="E set domains"/>
    <property type="match status" value="1"/>
</dbReference>
<dbReference type="SMART" id="SM00642">
    <property type="entry name" value="Aamy"/>
    <property type="match status" value="1"/>
</dbReference>
<keyword evidence="6" id="KW-0812">Transmembrane</keyword>
<evidence type="ECO:0000256" key="1">
    <source>
        <dbReference type="ARBA" id="ARBA00000826"/>
    </source>
</evidence>
<comment type="similarity">
    <text evidence="2">Belongs to the glycosyl hydrolase 13 family. GlgB subfamily.</text>
</comment>
<feature type="transmembrane region" description="Helical" evidence="6">
    <location>
        <begin position="332"/>
        <end position="352"/>
    </location>
</feature>
<feature type="transmembrane region" description="Helical" evidence="6">
    <location>
        <begin position="428"/>
        <end position="449"/>
    </location>
</feature>
<dbReference type="InterPro" id="IPR004193">
    <property type="entry name" value="Glyco_hydro_13_N"/>
</dbReference>
<feature type="transmembrane region" description="Helical" evidence="6">
    <location>
        <begin position="581"/>
        <end position="602"/>
    </location>
</feature>
<dbReference type="Pfam" id="PF00128">
    <property type="entry name" value="Alpha-amylase"/>
    <property type="match status" value="1"/>
</dbReference>
<dbReference type="GO" id="GO:0005978">
    <property type="term" value="P:glycogen biosynthetic process"/>
    <property type="evidence" value="ECO:0007669"/>
    <property type="project" value="TreeGrafter"/>
</dbReference>
<feature type="transmembrane region" description="Helical" evidence="6">
    <location>
        <begin position="712"/>
        <end position="732"/>
    </location>
</feature>
<dbReference type="InterPro" id="IPR017853">
    <property type="entry name" value="GH"/>
</dbReference>
<feature type="transmembrane region" description="Helical" evidence="6">
    <location>
        <begin position="358"/>
        <end position="376"/>
    </location>
</feature>
<organism evidence="9 10">
    <name type="scientific">Adineta ricciae</name>
    <name type="common">Rotifer</name>
    <dbReference type="NCBI Taxonomy" id="249248"/>
    <lineage>
        <taxon>Eukaryota</taxon>
        <taxon>Metazoa</taxon>
        <taxon>Spiralia</taxon>
        <taxon>Gnathifera</taxon>
        <taxon>Rotifera</taxon>
        <taxon>Eurotatoria</taxon>
        <taxon>Bdelloidea</taxon>
        <taxon>Adinetida</taxon>
        <taxon>Adinetidae</taxon>
        <taxon>Adineta</taxon>
    </lineage>
</organism>
<dbReference type="EMBL" id="CAJNOR010007484">
    <property type="protein sequence ID" value="CAF1618066.1"/>
    <property type="molecule type" value="Genomic_DNA"/>
</dbReference>
<sequence length="1432" mass="163272">MKTKLALISLIQLFLLHSSISVQLGHEVGSTSMDSTHYDRRIIHQRCSLNNNDGKDLNRASFWATVRSPSPSTMNSTNQTQLLPFRRQLIINNGEDRLVTRSPSSNATNTNQSTLLGIDQATVDIIVDNQISGNLTVYVLVNECLDCPYEVIAQDLSSSQVLNLTLNTKYTYRIRIELGNTSSCLETLNLYEHGEYTLNVQQSTGSASNSTSDTGLKCTLTTSRVANNVYTPLIVAGVILLALFIFCIFAQRMKLREYLINLKNRCFNHVPPQESTHSYDLQTCPPVTTLCQSGIDTVNTAECNANGSKLPPIHKVSQVIVPRSKRLLSLDAFRGVALIAMIFVNYGGGGYAQFQHSSWHGITIADAVFPLFVWILGASSVFSIKNAFDKGVSKRTLLMKVAMRTLKLFIIGFVLNTRFKVDLNHVRILGVLQRFALVYGVVGTIEVLCTRSRQYSLTANLNNNNNNGKHTSTMTTTTVKTGRTKRVTTVFRDISNFPLQWLSILGLTTIWILVVYLVPFENCPAGYLGPGGLHENGKYENCTGGITGYIDRFVLTDEHLYQYPTCQLVYGCKPPFDSENLLGVIPTIFLAYLGVQAGRILVMYQTDVDRLIRLVTWGIFTLAIGIGLTSGTLDSGPMPLNKNLWTLSFSFFTAGLAFLGFAIMYIVIDKLKWWNGTPFQYLGTNSILIYMAHIVFATYFPVQWTVANTHAAHLAMALWGCIFWIIIAYIFFKKRVFLCRIIQPTTGEAANVVVPQLDHLLKLDPYLAPYEDEIRRRYYVFQKLLKQLEKEEQGIDIFTSAYKHFGIQVNRQTNEINITEWAPGAKAMYIHGDFNNWREKQYPFTRDQWGVWRVAIPPLLDGSTTIKHGQAVKLLIETPDGQLVTRLCPWSRYVQKAEKANVYHGVYYDPPADQVYQFKYSQPKKRERLKIYEAHVGISSSEEAIATYENFRLNVIPRIIKQGYNTIQLMAIMEHPYYASFGYQVTSFYAPSSRYGTSEELKALIDEAHKHGLTVLLDLVHSHSCKNVEDGLNMFDGTAGCFFHDNARGHHSLWDSRCFNYMEREVMRFLLSNIRYWLEEFKFDGFRFDGVSSMLYHSHGINHSFSGTYDEYFGLATDTDSFNYLQLANYVSQTLFPESITIAEEVSGMPTLCRPLAEGGAGFDYRLAMAIPDVWIKLLKEKKDEEWHMGNISWTLTNRRWSENNIAYAESHDQALVGDKTISHWLFDDQIYTHMSIFAERTSVIERGLALHKMIRLLTYGLGGEGWLNFEGNEFGHPEWLDFPRAGNKESYKYARRLFHLSADETLRYKYLNEWDRAMNSLEEEYQWLSAKDTFISRRIEADKIIVFERGQRGLLFIFNFHERKSFDDYRIGCGHNGKYKIVLSSDAKSFDGPDRIDEKHIFSAENIMWDERQFSFQITIPNRIALVLALT</sequence>
<dbReference type="Pfam" id="PF02922">
    <property type="entry name" value="CBM_48"/>
    <property type="match status" value="1"/>
</dbReference>
<proteinExistence type="inferred from homology"/>
<dbReference type="Pfam" id="PF07786">
    <property type="entry name" value="HGSNAT_cat"/>
    <property type="match status" value="1"/>
</dbReference>
<dbReference type="PANTHER" id="PTHR43651">
    <property type="entry name" value="1,4-ALPHA-GLUCAN-BRANCHING ENZYME"/>
    <property type="match status" value="1"/>
</dbReference>
<evidence type="ECO:0000256" key="7">
    <source>
        <dbReference type="SAM" id="SignalP"/>
    </source>
</evidence>
<evidence type="ECO:0000256" key="6">
    <source>
        <dbReference type="SAM" id="Phobius"/>
    </source>
</evidence>
<gene>
    <name evidence="9" type="ORF">XAT740_LOCUS49845</name>
</gene>
<dbReference type="SUPFAM" id="SSF51011">
    <property type="entry name" value="Glycosyl hydrolase domain"/>
    <property type="match status" value="1"/>
</dbReference>
<dbReference type="FunFam" id="3.20.20.80:FF:000001">
    <property type="entry name" value="1,4-alpha-glucan branching enzyme"/>
    <property type="match status" value="1"/>
</dbReference>
<dbReference type="Gene3D" id="3.20.20.80">
    <property type="entry name" value="Glycosidases"/>
    <property type="match status" value="1"/>
</dbReference>
<comment type="caution">
    <text evidence="9">The sequence shown here is derived from an EMBL/GenBank/DDBJ whole genome shotgun (WGS) entry which is preliminary data.</text>
</comment>
<keyword evidence="10" id="KW-1185">Reference proteome</keyword>
<dbReference type="InterPro" id="IPR006047">
    <property type="entry name" value="GH13_cat_dom"/>
</dbReference>
<evidence type="ECO:0000256" key="2">
    <source>
        <dbReference type="ARBA" id="ARBA00009000"/>
    </source>
</evidence>